<evidence type="ECO:0000256" key="13">
    <source>
        <dbReference type="SAM" id="MobiDB-lite"/>
    </source>
</evidence>
<dbReference type="CDD" id="cd01883">
    <property type="entry name" value="EF1_alpha"/>
    <property type="match status" value="1"/>
</dbReference>
<evidence type="ECO:0000256" key="7">
    <source>
        <dbReference type="ARBA" id="ARBA00022845"/>
    </source>
</evidence>
<dbReference type="PANTHER" id="PTHR23115">
    <property type="entry name" value="TRANSLATION FACTOR"/>
    <property type="match status" value="1"/>
</dbReference>
<feature type="region of interest" description="Disordered" evidence="13">
    <location>
        <begin position="333"/>
        <end position="359"/>
    </location>
</feature>
<feature type="region of interest" description="Disordered" evidence="13">
    <location>
        <begin position="241"/>
        <end position="294"/>
    </location>
</feature>
<feature type="region of interest" description="Disordered" evidence="13">
    <location>
        <begin position="165"/>
        <end position="220"/>
    </location>
</feature>
<dbReference type="PRINTS" id="PR00315">
    <property type="entry name" value="ELONGATNFCT"/>
</dbReference>
<proteinExistence type="inferred from homology"/>
<dbReference type="SUPFAM" id="SSF50447">
    <property type="entry name" value="Translation proteins"/>
    <property type="match status" value="1"/>
</dbReference>
<evidence type="ECO:0000256" key="5">
    <source>
        <dbReference type="ARBA" id="ARBA00022741"/>
    </source>
</evidence>
<dbReference type="FunFam" id="3.40.50.300:FF:000204">
    <property type="entry name" value="Translation elongation factor Tu"/>
    <property type="match status" value="1"/>
</dbReference>
<dbReference type="Pfam" id="PF22594">
    <property type="entry name" value="GTP-eEF1A_C"/>
    <property type="match status" value="1"/>
</dbReference>
<keyword evidence="8" id="KW-0648">Protein biosynthesis</keyword>
<feature type="region of interest" description="Disordered" evidence="13">
    <location>
        <begin position="1"/>
        <end position="31"/>
    </location>
</feature>
<dbReference type="GO" id="GO:0005525">
    <property type="term" value="F:GTP binding"/>
    <property type="evidence" value="ECO:0007669"/>
    <property type="project" value="UniProtKB-KW"/>
</dbReference>
<dbReference type="InterPro" id="IPR015033">
    <property type="entry name" value="HBS1-like_N"/>
</dbReference>
<dbReference type="CDD" id="cd16267">
    <property type="entry name" value="HBS1-like_II"/>
    <property type="match status" value="1"/>
</dbReference>
<comment type="catalytic activity">
    <reaction evidence="10">
        <text>GTP + H2O = GDP + phosphate + H(+)</text>
        <dbReference type="Rhea" id="RHEA:19669"/>
        <dbReference type="ChEBI" id="CHEBI:15377"/>
        <dbReference type="ChEBI" id="CHEBI:15378"/>
        <dbReference type="ChEBI" id="CHEBI:37565"/>
        <dbReference type="ChEBI" id="CHEBI:43474"/>
        <dbReference type="ChEBI" id="CHEBI:58189"/>
    </reaction>
    <physiologicalReaction direction="left-to-right" evidence="10">
        <dbReference type="Rhea" id="RHEA:19670"/>
    </physiologicalReaction>
</comment>
<evidence type="ECO:0000313" key="16">
    <source>
        <dbReference type="Proteomes" id="UP000008066"/>
    </source>
</evidence>
<comment type="similarity">
    <text evidence="2">Belongs to the TRAFAC class translation factor GTPase superfamily. Classic translation factor GTPase family. EF-Tu/EF-1A subfamily.</text>
</comment>
<dbReference type="Proteomes" id="UP000008066">
    <property type="component" value="Unassembled WGS sequence"/>
</dbReference>
<dbReference type="GO" id="GO:1990533">
    <property type="term" value="C:Dom34-Hbs1 complex"/>
    <property type="evidence" value="ECO:0007669"/>
    <property type="project" value="UniProtKB-ARBA"/>
</dbReference>
<comment type="subunit">
    <text evidence="11">Component of the Dom34-Hbs1 complex, also named Pelota-HBS1L complex, composed of dom34 and hbs1.</text>
</comment>
<dbReference type="Gene3D" id="3.40.50.300">
    <property type="entry name" value="P-loop containing nucleotide triphosphate hydrolases"/>
    <property type="match status" value="1"/>
</dbReference>
<evidence type="ECO:0000256" key="10">
    <source>
        <dbReference type="ARBA" id="ARBA00049117"/>
    </source>
</evidence>
<dbReference type="Gene3D" id="2.40.30.10">
    <property type="entry name" value="Translation factors"/>
    <property type="match status" value="2"/>
</dbReference>
<dbReference type="EMBL" id="GL988043">
    <property type="protein sequence ID" value="EGS19928.1"/>
    <property type="molecule type" value="Genomic_DNA"/>
</dbReference>
<dbReference type="PROSITE" id="PS51722">
    <property type="entry name" value="G_TR_2"/>
    <property type="match status" value="1"/>
</dbReference>
<feature type="compositionally biased region" description="Acidic residues" evidence="13">
    <location>
        <begin position="12"/>
        <end position="31"/>
    </location>
</feature>
<dbReference type="InterPro" id="IPR050100">
    <property type="entry name" value="TRAFAC_GTPase_members"/>
</dbReference>
<dbReference type="OMA" id="FRMAISE"/>
<feature type="compositionally biased region" description="Polar residues" evidence="13">
    <location>
        <begin position="206"/>
        <end position="217"/>
    </location>
</feature>
<protein>
    <recommendedName>
        <fullName evidence="12">Elongation factor 1 alpha-like protein</fullName>
    </recommendedName>
    <alternativeName>
        <fullName evidence="3">Elongation factor 1-alpha</fullName>
    </alternativeName>
</protein>
<dbReference type="Pfam" id="PF08938">
    <property type="entry name" value="HBS1_N"/>
    <property type="match status" value="1"/>
</dbReference>
<evidence type="ECO:0000256" key="11">
    <source>
        <dbReference type="ARBA" id="ARBA00063537"/>
    </source>
</evidence>
<keyword evidence="15" id="KW-0251">Elongation factor</keyword>
<keyword evidence="5" id="KW-0547">Nucleotide-binding</keyword>
<evidence type="ECO:0000256" key="1">
    <source>
        <dbReference type="ARBA" id="ARBA00004496"/>
    </source>
</evidence>
<dbReference type="KEGG" id="cthr:CTHT_0044210"/>
<dbReference type="GO" id="GO:0005829">
    <property type="term" value="C:cytosol"/>
    <property type="evidence" value="ECO:0007669"/>
    <property type="project" value="GOC"/>
</dbReference>
<keyword evidence="9" id="KW-0342">GTP-binding</keyword>
<feature type="compositionally biased region" description="Basic and acidic residues" evidence="13">
    <location>
        <begin position="175"/>
        <end position="192"/>
    </location>
</feature>
<reference evidence="15 16" key="1">
    <citation type="journal article" date="2011" name="Cell">
        <title>Insight into structure and assembly of the nuclear pore complex by utilizing the genome of a eukaryotic thermophile.</title>
        <authorList>
            <person name="Amlacher S."/>
            <person name="Sarges P."/>
            <person name="Flemming D."/>
            <person name="van Noort V."/>
            <person name="Kunze R."/>
            <person name="Devos D.P."/>
            <person name="Arumugam M."/>
            <person name="Bork P."/>
            <person name="Hurt E."/>
        </authorList>
    </citation>
    <scope>NUCLEOTIDE SEQUENCE [LARGE SCALE GENOMIC DNA]</scope>
    <source>
        <strain evidence="16">DSM 1495 / CBS 144.50 / IMI 039719</strain>
    </source>
</reference>
<dbReference type="InterPro" id="IPR009000">
    <property type="entry name" value="Transl_B-barrel_sf"/>
</dbReference>
<dbReference type="InterPro" id="IPR054696">
    <property type="entry name" value="GTP-eEF1A_C"/>
</dbReference>
<evidence type="ECO:0000256" key="6">
    <source>
        <dbReference type="ARBA" id="ARBA00022801"/>
    </source>
</evidence>
<dbReference type="RefSeq" id="XP_006694813.1">
    <property type="nucleotide sequence ID" value="XM_006694750.1"/>
</dbReference>
<evidence type="ECO:0000256" key="4">
    <source>
        <dbReference type="ARBA" id="ARBA00022490"/>
    </source>
</evidence>
<keyword evidence="7" id="KW-0810">Translation regulation</keyword>
<feature type="domain" description="Tr-type G" evidence="14">
    <location>
        <begin position="396"/>
        <end position="617"/>
    </location>
</feature>
<dbReference type="GO" id="GO:0003746">
    <property type="term" value="F:translation elongation factor activity"/>
    <property type="evidence" value="ECO:0007669"/>
    <property type="project" value="UniProtKB-KW"/>
</dbReference>
<evidence type="ECO:0000259" key="14">
    <source>
        <dbReference type="PROSITE" id="PS51722"/>
    </source>
</evidence>
<name>G0S917_CHATD</name>
<feature type="compositionally biased region" description="Polar residues" evidence="13">
    <location>
        <begin position="278"/>
        <end position="287"/>
    </location>
</feature>
<dbReference type="GO" id="GO:0002184">
    <property type="term" value="P:cytoplasmic translational termination"/>
    <property type="evidence" value="ECO:0007669"/>
    <property type="project" value="UniProtKB-ARBA"/>
</dbReference>
<evidence type="ECO:0000256" key="8">
    <source>
        <dbReference type="ARBA" id="ARBA00022917"/>
    </source>
</evidence>
<dbReference type="Pfam" id="PF00009">
    <property type="entry name" value="GTP_EFTU"/>
    <property type="match status" value="1"/>
</dbReference>
<accession>G0S917</accession>
<dbReference type="SUPFAM" id="SSF52540">
    <property type="entry name" value="P-loop containing nucleoside triphosphate hydrolases"/>
    <property type="match status" value="1"/>
</dbReference>
<dbReference type="InterPro" id="IPR009001">
    <property type="entry name" value="Transl_elong_EF1A/Init_IF2_C"/>
</dbReference>
<dbReference type="GO" id="GO:0003924">
    <property type="term" value="F:GTPase activity"/>
    <property type="evidence" value="ECO:0007669"/>
    <property type="project" value="InterPro"/>
</dbReference>
<dbReference type="HOGENOM" id="CLU_007265_3_2_1"/>
<dbReference type="eggNOG" id="KOG0458">
    <property type="taxonomic scope" value="Eukaryota"/>
</dbReference>
<gene>
    <name evidence="15" type="ORF">CTHT_0044210</name>
</gene>
<evidence type="ECO:0000256" key="3">
    <source>
        <dbReference type="ARBA" id="ARBA00013870"/>
    </source>
</evidence>
<organism evidence="16">
    <name type="scientific">Chaetomium thermophilum (strain DSM 1495 / CBS 144.50 / IMI 039719)</name>
    <name type="common">Thermochaetoides thermophila</name>
    <dbReference type="NCBI Taxonomy" id="759272"/>
    <lineage>
        <taxon>Eukaryota</taxon>
        <taxon>Fungi</taxon>
        <taxon>Dikarya</taxon>
        <taxon>Ascomycota</taxon>
        <taxon>Pezizomycotina</taxon>
        <taxon>Sordariomycetes</taxon>
        <taxon>Sordariomycetidae</taxon>
        <taxon>Sordariales</taxon>
        <taxon>Chaetomiaceae</taxon>
        <taxon>Thermochaetoides</taxon>
    </lineage>
</organism>
<sequence>MSRHRNVKNLDIEDGLDDYDYSAEEEEDDLSPEDRAMMARGVAEVQAALGVEAGKVTVAQIEESLWYYYYDVEKTVNYLIKKYINPPAPKKKPPPPQQPNGEFATSVFAPGMPISPQPRQSLASLFWDMPWGNIPKHRETTFIPPHVPRGGLLGGSGAAPKMSKLQALAAARKKKAEEKKAGEKKAEERAAADVEQAQSKLKELSVNETTTTSSRGTASMAGAFGRRLKTAQSAAQGRVPLAANEPGLTGSSIPSLSTSATPSTLSLSEDNRPIDKAPQSSFAQTLFASPLEKDSSRKRKLPEYFALYPDLPQSVIDAFSKPSPDDIVLQAQAKAGKKNAAPAQPKKKSTATALSTKQASAAQVTDKVSELKISDAVLPKSRNLDVPAEYTKSQQKKSASFVVVGHVDSGKSTMMGRLLLDLKIVNERAVDKLRKEAEIIGKGSFALAWVMDSREDERAHGVTIDIAMNRFETERMSFLILDAPGHRDYIPNMIAGASQADFAILVIDAKEGNFEAGLRGQTYEHIILLRSMGVFRLIVAINKLDMVNWSRERFEEIKDQITGFFKRLGFQLDKIAFVPVSALKGDNIVNRSTDPAASWYAGRTLIQELEASDPKPRELRKPLRMIISEVYSTMQSPVTILGRLEQGCVQVGEKLLLLPANQMAYVKAINTNGGEPVDWAVAGQHAEIALDGIIQEYVSIGDVVCDPNHPVKVMKEFTMKALAWDMFWPMPVDVHRGRLHASGKVTKLVAVLDRATGAVTKKFPQAIRKGQVARIKVEVQDTVPLEAGQRVVLRRGGETVAAGLLE</sequence>
<dbReference type="GeneID" id="18258459"/>
<keyword evidence="6" id="KW-0378">Hydrolase</keyword>
<dbReference type="GO" id="GO:0006417">
    <property type="term" value="P:regulation of translation"/>
    <property type="evidence" value="ECO:0007669"/>
    <property type="project" value="UniProtKB-KW"/>
</dbReference>
<comment type="subcellular location">
    <subcellularLocation>
        <location evidence="1">Cytoplasm</location>
    </subcellularLocation>
</comment>
<keyword evidence="4" id="KW-0963">Cytoplasm</keyword>
<feature type="compositionally biased region" description="Low complexity" evidence="13">
    <location>
        <begin position="246"/>
        <end position="268"/>
    </location>
</feature>
<dbReference type="FunFam" id="2.40.30.10:FF:000020">
    <property type="entry name" value="Translation elongation factor EF-1"/>
    <property type="match status" value="1"/>
</dbReference>
<keyword evidence="16" id="KW-1185">Reference proteome</keyword>
<dbReference type="InterPro" id="IPR000795">
    <property type="entry name" value="T_Tr_GTP-bd_dom"/>
</dbReference>
<dbReference type="OrthoDB" id="342024at2759"/>
<dbReference type="SUPFAM" id="SSF50465">
    <property type="entry name" value="EF-Tu/eEF-1alpha/eIF2-gamma C-terminal domain"/>
    <property type="match status" value="1"/>
</dbReference>
<dbReference type="AlphaFoldDB" id="G0S917"/>
<evidence type="ECO:0000256" key="2">
    <source>
        <dbReference type="ARBA" id="ARBA00007249"/>
    </source>
</evidence>
<evidence type="ECO:0000256" key="12">
    <source>
        <dbReference type="ARBA" id="ARBA00074866"/>
    </source>
</evidence>
<dbReference type="InterPro" id="IPR027417">
    <property type="entry name" value="P-loop_NTPase"/>
</dbReference>
<evidence type="ECO:0000313" key="15">
    <source>
        <dbReference type="EMBL" id="EGS19928.1"/>
    </source>
</evidence>
<evidence type="ECO:0000256" key="9">
    <source>
        <dbReference type="ARBA" id="ARBA00023134"/>
    </source>
</evidence>
<dbReference type="STRING" id="759272.G0S917"/>